<accession>A0A1W2C671</accession>
<dbReference type="SUPFAM" id="SSF46689">
    <property type="entry name" value="Homeodomain-like"/>
    <property type="match status" value="1"/>
</dbReference>
<dbReference type="EMBL" id="FWXW01000007">
    <property type="protein sequence ID" value="SMC80699.1"/>
    <property type="molecule type" value="Genomic_DNA"/>
</dbReference>
<dbReference type="PANTHER" id="PTHR47506">
    <property type="entry name" value="TRANSCRIPTIONAL REGULATORY PROTEIN"/>
    <property type="match status" value="1"/>
</dbReference>
<dbReference type="InterPro" id="IPR009057">
    <property type="entry name" value="Homeodomain-like_sf"/>
</dbReference>
<evidence type="ECO:0000313" key="7">
    <source>
        <dbReference type="Proteomes" id="UP000192790"/>
    </source>
</evidence>
<dbReference type="PANTHER" id="PTHR47506:SF3">
    <property type="entry name" value="HTH-TYPE TRANSCRIPTIONAL REGULATOR LMRA"/>
    <property type="match status" value="1"/>
</dbReference>
<evidence type="ECO:0000256" key="3">
    <source>
        <dbReference type="ARBA" id="ARBA00023163"/>
    </source>
</evidence>
<keyword evidence="1" id="KW-0805">Transcription regulation</keyword>
<proteinExistence type="predicted"/>
<organism evidence="6 7">
    <name type="scientific">Papillibacter cinnamivorans DSM 12816</name>
    <dbReference type="NCBI Taxonomy" id="1122930"/>
    <lineage>
        <taxon>Bacteria</taxon>
        <taxon>Bacillati</taxon>
        <taxon>Bacillota</taxon>
        <taxon>Clostridia</taxon>
        <taxon>Eubacteriales</taxon>
        <taxon>Oscillospiraceae</taxon>
        <taxon>Papillibacter</taxon>
    </lineage>
</organism>
<dbReference type="PRINTS" id="PR00455">
    <property type="entry name" value="HTHTETR"/>
</dbReference>
<evidence type="ECO:0000259" key="5">
    <source>
        <dbReference type="PROSITE" id="PS50977"/>
    </source>
</evidence>
<dbReference type="SUPFAM" id="SSF48498">
    <property type="entry name" value="Tetracyclin repressor-like, C-terminal domain"/>
    <property type="match status" value="1"/>
</dbReference>
<sequence length="201" mass="23310">MTKRVTKRDQESAAKKTMIFEKAFDLFTRYGYENTTISDICRETGMSVGSIYHFYEGKEGILLQVFLNMGSVRDLEEDTEAKAAYPTEHILRFFLHYAVNWEKIGFDLCSQMYRIFDKAFLNPDGTIRPTESFLSLARFIRIAQEKGTVDNTLSPEDTAAYLFTVGRGFLYEWCLRGGRFSLMDYSAQHLPLVLRSLEPRR</sequence>
<evidence type="ECO:0000256" key="1">
    <source>
        <dbReference type="ARBA" id="ARBA00023015"/>
    </source>
</evidence>
<dbReference type="InterPro" id="IPR001647">
    <property type="entry name" value="HTH_TetR"/>
</dbReference>
<dbReference type="STRING" id="1122930.SAMN02745168_2593"/>
<protein>
    <submittedName>
        <fullName evidence="6">Transcriptional regulator, TetR family</fullName>
    </submittedName>
</protein>
<dbReference type="PROSITE" id="PS50977">
    <property type="entry name" value="HTH_TETR_2"/>
    <property type="match status" value="1"/>
</dbReference>
<dbReference type="Pfam" id="PF00440">
    <property type="entry name" value="TetR_N"/>
    <property type="match status" value="1"/>
</dbReference>
<dbReference type="AlphaFoldDB" id="A0A1W2C671"/>
<name>A0A1W2C671_9FIRM</name>
<feature type="DNA-binding region" description="H-T-H motif" evidence="4">
    <location>
        <begin position="36"/>
        <end position="55"/>
    </location>
</feature>
<dbReference type="OrthoDB" id="9785164at2"/>
<dbReference type="Gene3D" id="1.10.357.10">
    <property type="entry name" value="Tetracycline Repressor, domain 2"/>
    <property type="match status" value="1"/>
</dbReference>
<dbReference type="RefSeq" id="WP_084235265.1">
    <property type="nucleotide sequence ID" value="NZ_FWXW01000007.1"/>
</dbReference>
<keyword evidence="3" id="KW-0804">Transcription</keyword>
<reference evidence="6 7" key="1">
    <citation type="submission" date="2017-04" db="EMBL/GenBank/DDBJ databases">
        <authorList>
            <person name="Afonso C.L."/>
            <person name="Miller P.J."/>
            <person name="Scott M.A."/>
            <person name="Spackman E."/>
            <person name="Goraichik I."/>
            <person name="Dimitrov K.M."/>
            <person name="Suarez D.L."/>
            <person name="Swayne D.E."/>
        </authorList>
    </citation>
    <scope>NUCLEOTIDE SEQUENCE [LARGE SCALE GENOMIC DNA]</scope>
    <source>
        <strain evidence="6 7">DSM 12816</strain>
    </source>
</reference>
<keyword evidence="7" id="KW-1185">Reference proteome</keyword>
<keyword evidence="2 4" id="KW-0238">DNA-binding</keyword>
<feature type="domain" description="HTH tetR-type" evidence="5">
    <location>
        <begin position="13"/>
        <end position="73"/>
    </location>
</feature>
<dbReference type="GO" id="GO:0003677">
    <property type="term" value="F:DNA binding"/>
    <property type="evidence" value="ECO:0007669"/>
    <property type="project" value="UniProtKB-UniRule"/>
</dbReference>
<evidence type="ECO:0000256" key="4">
    <source>
        <dbReference type="PROSITE-ProRule" id="PRU00335"/>
    </source>
</evidence>
<evidence type="ECO:0000256" key="2">
    <source>
        <dbReference type="ARBA" id="ARBA00023125"/>
    </source>
</evidence>
<dbReference type="InterPro" id="IPR036271">
    <property type="entry name" value="Tet_transcr_reg_TetR-rel_C_sf"/>
</dbReference>
<dbReference type="Proteomes" id="UP000192790">
    <property type="component" value="Unassembled WGS sequence"/>
</dbReference>
<gene>
    <name evidence="6" type="ORF">SAMN02745168_2593</name>
</gene>
<evidence type="ECO:0000313" key="6">
    <source>
        <dbReference type="EMBL" id="SMC80699.1"/>
    </source>
</evidence>